<dbReference type="EMBL" id="JBBKAM010000002">
    <property type="protein sequence ID" value="MEJ8640874.1"/>
    <property type="molecule type" value="Genomic_DNA"/>
</dbReference>
<keyword evidence="1" id="KW-0808">Transferase</keyword>
<feature type="domain" description="Histidine kinase/HSP90-like ATPase" evidence="2">
    <location>
        <begin position="27"/>
        <end position="141"/>
    </location>
</feature>
<organism evidence="3 4">
    <name type="scientific">Streptomyces caledonius</name>
    <dbReference type="NCBI Taxonomy" id="3134107"/>
    <lineage>
        <taxon>Bacteria</taxon>
        <taxon>Bacillati</taxon>
        <taxon>Actinomycetota</taxon>
        <taxon>Actinomycetes</taxon>
        <taxon>Kitasatosporales</taxon>
        <taxon>Streptomycetaceae</taxon>
        <taxon>Streptomyces</taxon>
    </lineage>
</organism>
<gene>
    <name evidence="3" type="ORF">WKI68_04205</name>
</gene>
<sequence length="147" mass="16353">MMDTVKAPPGPTEHIRQLMLRDAPDPVSRSRDFTRRALAAWAWPPGAPWNPQRRQQVEDVLLLVCELVANACVHAGGPTRLVLRSRGERLRVEVADRDARRAEPRRADAPGRPGGYGLLIVEELAQAWGSTRGAEGKCVWLEIRAYA</sequence>
<dbReference type="SUPFAM" id="SSF55874">
    <property type="entry name" value="ATPase domain of HSP90 chaperone/DNA topoisomerase II/histidine kinase"/>
    <property type="match status" value="1"/>
</dbReference>
<accession>A0ABU8TZ27</accession>
<dbReference type="CDD" id="cd16936">
    <property type="entry name" value="HATPase_RsbW-like"/>
    <property type="match status" value="1"/>
</dbReference>
<dbReference type="PANTHER" id="PTHR35526">
    <property type="entry name" value="ANTI-SIGMA-F FACTOR RSBW-RELATED"/>
    <property type="match status" value="1"/>
</dbReference>
<dbReference type="InterPro" id="IPR036890">
    <property type="entry name" value="HATPase_C_sf"/>
</dbReference>
<comment type="caution">
    <text evidence="3">The sequence shown here is derived from an EMBL/GenBank/DDBJ whole genome shotgun (WGS) entry which is preliminary data.</text>
</comment>
<name>A0ABU8TZ27_9ACTN</name>
<dbReference type="PANTHER" id="PTHR35526:SF3">
    <property type="entry name" value="ANTI-SIGMA-F FACTOR RSBW"/>
    <property type="match status" value="1"/>
</dbReference>
<dbReference type="GO" id="GO:0005524">
    <property type="term" value="F:ATP binding"/>
    <property type="evidence" value="ECO:0007669"/>
    <property type="project" value="UniProtKB-KW"/>
</dbReference>
<evidence type="ECO:0000313" key="4">
    <source>
        <dbReference type="Proteomes" id="UP001382904"/>
    </source>
</evidence>
<dbReference type="Proteomes" id="UP001382904">
    <property type="component" value="Unassembled WGS sequence"/>
</dbReference>
<keyword evidence="3" id="KW-0547">Nucleotide-binding</keyword>
<dbReference type="InterPro" id="IPR003594">
    <property type="entry name" value="HATPase_dom"/>
</dbReference>
<keyword evidence="1" id="KW-0418">Kinase</keyword>
<evidence type="ECO:0000256" key="1">
    <source>
        <dbReference type="ARBA" id="ARBA00022527"/>
    </source>
</evidence>
<evidence type="ECO:0000259" key="2">
    <source>
        <dbReference type="Pfam" id="PF13581"/>
    </source>
</evidence>
<dbReference type="Gene3D" id="3.30.565.10">
    <property type="entry name" value="Histidine kinase-like ATPase, C-terminal domain"/>
    <property type="match status" value="1"/>
</dbReference>
<keyword evidence="4" id="KW-1185">Reference proteome</keyword>
<proteinExistence type="predicted"/>
<protein>
    <submittedName>
        <fullName evidence="3">ATP-binding protein</fullName>
    </submittedName>
</protein>
<dbReference type="Pfam" id="PF13581">
    <property type="entry name" value="HATPase_c_2"/>
    <property type="match status" value="1"/>
</dbReference>
<keyword evidence="1" id="KW-0723">Serine/threonine-protein kinase</keyword>
<evidence type="ECO:0000313" key="3">
    <source>
        <dbReference type="EMBL" id="MEJ8640874.1"/>
    </source>
</evidence>
<dbReference type="InterPro" id="IPR050267">
    <property type="entry name" value="Anti-sigma-factor_SerPK"/>
</dbReference>
<reference evidence="3 4" key="1">
    <citation type="submission" date="2024-03" db="EMBL/GenBank/DDBJ databases">
        <title>Novel Streptomyces species of biotechnological and ecological value are a feature of Machair soil.</title>
        <authorList>
            <person name="Prole J.R."/>
            <person name="Goodfellow M."/>
            <person name="Allenby N."/>
            <person name="Ward A.C."/>
        </authorList>
    </citation>
    <scope>NUCLEOTIDE SEQUENCE [LARGE SCALE GENOMIC DNA]</scope>
    <source>
        <strain evidence="3 4">MS1.HAVA.3</strain>
    </source>
</reference>
<keyword evidence="3" id="KW-0067">ATP-binding</keyword>